<evidence type="ECO:0000259" key="3">
    <source>
        <dbReference type="PROSITE" id="PS51123"/>
    </source>
</evidence>
<sequence length="469" mass="49758">MPTTTAPSLADERAWWREHPDPQVTRTADRLILWNYPVAGTDLAPAHAAAVRFFLQNMFLSPARSAASVEIVGHASVTGEGNDAIARQRADKVAAHLRELGFVKVTATTSGDRQPADPGTSGQALARNRRVEVAFYTPSIEPEPRLPVEPWQPTPTGGDPPTGGGVAGFFEVPVEITIDDIDDGKIHATLTAIGKLKVKVSRGEAKNAEGIVLKGGKLSAKFEAELVGHLKGKLGFDPGGDGKPPSAKATIAGQVFGFPVESGFQTKPQFFTVSVTLGKVKVDPIELEGFTFELELELQVRIDIGPSPRLLVRLGISAGAPGIVAVGTIVGTVVVIAGCAYLVDEAKREGLQRALDVAERDGAAARVVYEAFGATKAAGVKFSNRRLEWSRASTVEADVRAAFEAGQSTVGTWLDGLGSGRTEKVAAWAAAYTAQANTEDFDKTCETVVRLFRPYDKVPPTVLSVLSDL</sequence>
<dbReference type="GO" id="GO:0016020">
    <property type="term" value="C:membrane"/>
    <property type="evidence" value="ECO:0007669"/>
    <property type="project" value="UniProtKB-UniRule"/>
</dbReference>
<organism evidence="4 5">
    <name type="scientific">Nocardioides zhouii</name>
    <dbReference type="NCBI Taxonomy" id="1168729"/>
    <lineage>
        <taxon>Bacteria</taxon>
        <taxon>Bacillati</taxon>
        <taxon>Actinomycetota</taxon>
        <taxon>Actinomycetes</taxon>
        <taxon>Propionibacteriales</taxon>
        <taxon>Nocardioidaceae</taxon>
        <taxon>Nocardioides</taxon>
    </lineage>
</organism>
<keyword evidence="5" id="KW-1185">Reference proteome</keyword>
<gene>
    <name evidence="4" type="ORF">EUA94_01710</name>
</gene>
<dbReference type="OrthoDB" id="5243843at2"/>
<protein>
    <recommendedName>
        <fullName evidence="3">OmpA-like domain-containing protein</fullName>
    </recommendedName>
</protein>
<keyword evidence="2" id="KW-0812">Transmembrane</keyword>
<evidence type="ECO:0000256" key="2">
    <source>
        <dbReference type="SAM" id="Phobius"/>
    </source>
</evidence>
<dbReference type="SUPFAM" id="SSF103088">
    <property type="entry name" value="OmpA-like"/>
    <property type="match status" value="1"/>
</dbReference>
<proteinExistence type="predicted"/>
<dbReference type="InterPro" id="IPR036737">
    <property type="entry name" value="OmpA-like_sf"/>
</dbReference>
<comment type="caution">
    <text evidence="4">The sequence shown here is derived from an EMBL/GenBank/DDBJ whole genome shotgun (WGS) entry which is preliminary data.</text>
</comment>
<dbReference type="InterPro" id="IPR006665">
    <property type="entry name" value="OmpA-like"/>
</dbReference>
<name>A0A4Q2T7S8_9ACTN</name>
<dbReference type="PROSITE" id="PS51123">
    <property type="entry name" value="OMPA_2"/>
    <property type="match status" value="1"/>
</dbReference>
<keyword evidence="2" id="KW-1133">Transmembrane helix</keyword>
<dbReference type="EMBL" id="SDWV01000001">
    <property type="protein sequence ID" value="RYC14862.1"/>
    <property type="molecule type" value="Genomic_DNA"/>
</dbReference>
<feature type="domain" description="OmpA-like" evidence="3">
    <location>
        <begin position="23"/>
        <end position="139"/>
    </location>
</feature>
<accession>A0A4Q2T7S8</accession>
<dbReference type="RefSeq" id="WP_129424057.1">
    <property type="nucleotide sequence ID" value="NZ_SDWV01000001.1"/>
</dbReference>
<reference evidence="4 5" key="1">
    <citation type="submission" date="2019-01" db="EMBL/GenBank/DDBJ databases">
        <title>Novel species of Nocardioides.</title>
        <authorList>
            <person name="Liu Q."/>
            <person name="X Y.-H."/>
        </authorList>
    </citation>
    <scope>NUCLEOTIDE SEQUENCE [LARGE SCALE GENOMIC DNA]</scope>
    <source>
        <strain evidence="4 5">HLT2-9</strain>
    </source>
</reference>
<feature type="transmembrane region" description="Helical" evidence="2">
    <location>
        <begin position="318"/>
        <end position="343"/>
    </location>
</feature>
<evidence type="ECO:0000313" key="4">
    <source>
        <dbReference type="EMBL" id="RYC14862.1"/>
    </source>
</evidence>
<dbReference type="Proteomes" id="UP000291101">
    <property type="component" value="Unassembled WGS sequence"/>
</dbReference>
<keyword evidence="1 2" id="KW-0472">Membrane</keyword>
<evidence type="ECO:0000313" key="5">
    <source>
        <dbReference type="Proteomes" id="UP000291101"/>
    </source>
</evidence>
<evidence type="ECO:0000256" key="1">
    <source>
        <dbReference type="PROSITE-ProRule" id="PRU00473"/>
    </source>
</evidence>
<dbReference type="AlphaFoldDB" id="A0A4Q2T7S8"/>
<dbReference type="Gene3D" id="3.30.1330.60">
    <property type="entry name" value="OmpA-like domain"/>
    <property type="match status" value="1"/>
</dbReference>